<evidence type="ECO:0000256" key="1">
    <source>
        <dbReference type="SAM" id="MobiDB-lite"/>
    </source>
</evidence>
<reference evidence="2" key="4">
    <citation type="submission" date="2019-03" db="UniProtKB">
        <authorList>
            <consortium name="EnsemblPlants"/>
        </authorList>
    </citation>
    <scope>IDENTIFICATION</scope>
</reference>
<proteinExistence type="predicted"/>
<accession>A0A453DWQ8</accession>
<dbReference type="AlphaFoldDB" id="A0A453DWQ8"/>
<feature type="region of interest" description="Disordered" evidence="1">
    <location>
        <begin position="1"/>
        <end position="43"/>
    </location>
</feature>
<keyword evidence="3" id="KW-1185">Reference proteome</keyword>
<reference evidence="2" key="3">
    <citation type="journal article" date="2017" name="Nature">
        <title>Genome sequence of the progenitor of the wheat D genome Aegilops tauschii.</title>
        <authorList>
            <person name="Luo M.C."/>
            <person name="Gu Y.Q."/>
            <person name="Puiu D."/>
            <person name="Wang H."/>
            <person name="Twardziok S.O."/>
            <person name="Deal K.R."/>
            <person name="Huo N."/>
            <person name="Zhu T."/>
            <person name="Wang L."/>
            <person name="Wang Y."/>
            <person name="McGuire P.E."/>
            <person name="Liu S."/>
            <person name="Long H."/>
            <person name="Ramasamy R.K."/>
            <person name="Rodriguez J.C."/>
            <person name="Van S.L."/>
            <person name="Yuan L."/>
            <person name="Wang Z."/>
            <person name="Xia Z."/>
            <person name="Xiao L."/>
            <person name="Anderson O.D."/>
            <person name="Ouyang S."/>
            <person name="Liang Y."/>
            <person name="Zimin A.V."/>
            <person name="Pertea G."/>
            <person name="Qi P."/>
            <person name="Bennetzen J.L."/>
            <person name="Dai X."/>
            <person name="Dawson M.W."/>
            <person name="Muller H.G."/>
            <person name="Kugler K."/>
            <person name="Rivarola-Duarte L."/>
            <person name="Spannagl M."/>
            <person name="Mayer K.F.X."/>
            <person name="Lu F.H."/>
            <person name="Bevan M.W."/>
            <person name="Leroy P."/>
            <person name="Li P."/>
            <person name="You F.M."/>
            <person name="Sun Q."/>
            <person name="Liu Z."/>
            <person name="Lyons E."/>
            <person name="Wicker T."/>
            <person name="Salzberg S.L."/>
            <person name="Devos K.M."/>
            <person name="Dvorak J."/>
        </authorList>
    </citation>
    <scope>NUCLEOTIDE SEQUENCE [LARGE SCALE GENOMIC DNA]</scope>
    <source>
        <strain evidence="2">cv. AL8/78</strain>
    </source>
</reference>
<evidence type="ECO:0000313" key="2">
    <source>
        <dbReference type="EnsemblPlants" id="AET3Gv20137400.3"/>
    </source>
</evidence>
<feature type="compositionally biased region" description="Polar residues" evidence="1">
    <location>
        <begin position="1"/>
        <end position="14"/>
    </location>
</feature>
<dbReference type="Proteomes" id="UP000015105">
    <property type="component" value="Chromosome 3D"/>
</dbReference>
<reference evidence="3" key="2">
    <citation type="journal article" date="2017" name="Nat. Plants">
        <title>The Aegilops tauschii genome reveals multiple impacts of transposons.</title>
        <authorList>
            <person name="Zhao G."/>
            <person name="Zou C."/>
            <person name="Li K."/>
            <person name="Wang K."/>
            <person name="Li T."/>
            <person name="Gao L."/>
            <person name="Zhang X."/>
            <person name="Wang H."/>
            <person name="Yang Z."/>
            <person name="Liu X."/>
            <person name="Jiang W."/>
            <person name="Mao L."/>
            <person name="Kong X."/>
            <person name="Jiao Y."/>
            <person name="Jia J."/>
        </authorList>
    </citation>
    <scope>NUCLEOTIDE SEQUENCE [LARGE SCALE GENOMIC DNA]</scope>
    <source>
        <strain evidence="3">cv. AL8/78</strain>
    </source>
</reference>
<dbReference type="Gramene" id="AET3Gv20137400.3">
    <property type="protein sequence ID" value="AET3Gv20137400.3"/>
    <property type="gene ID" value="AET3Gv20137400"/>
</dbReference>
<protein>
    <submittedName>
        <fullName evidence="2">Uncharacterized protein</fullName>
    </submittedName>
</protein>
<evidence type="ECO:0000313" key="3">
    <source>
        <dbReference type="Proteomes" id="UP000015105"/>
    </source>
</evidence>
<dbReference type="EnsemblPlants" id="AET3Gv20137400.3">
    <property type="protein sequence ID" value="AET3Gv20137400.3"/>
    <property type="gene ID" value="AET3Gv20137400"/>
</dbReference>
<name>A0A453DWQ8_AEGTS</name>
<reference evidence="2" key="5">
    <citation type="journal article" date="2021" name="G3 (Bethesda)">
        <title>Aegilops tauschii genome assembly Aet v5.0 features greater sequence contiguity and improved annotation.</title>
        <authorList>
            <person name="Wang L."/>
            <person name="Zhu T."/>
            <person name="Rodriguez J.C."/>
            <person name="Deal K.R."/>
            <person name="Dubcovsky J."/>
            <person name="McGuire P.E."/>
            <person name="Lux T."/>
            <person name="Spannagl M."/>
            <person name="Mayer K.F.X."/>
            <person name="Baldrich P."/>
            <person name="Meyers B.C."/>
            <person name="Huo N."/>
            <person name="Gu Y.Q."/>
            <person name="Zhou H."/>
            <person name="Devos K.M."/>
            <person name="Bennetzen J.L."/>
            <person name="Unver T."/>
            <person name="Budak H."/>
            <person name="Gulick P.J."/>
            <person name="Galiba G."/>
            <person name="Kalapos B."/>
            <person name="Nelson D.R."/>
            <person name="Li P."/>
            <person name="You F.M."/>
            <person name="Luo M.C."/>
            <person name="Dvorak J."/>
        </authorList>
    </citation>
    <scope>NUCLEOTIDE SEQUENCE [LARGE SCALE GENOMIC DNA]</scope>
    <source>
        <strain evidence="2">cv. AL8/78</strain>
    </source>
</reference>
<reference evidence="3" key="1">
    <citation type="journal article" date="2014" name="Science">
        <title>Ancient hybridizations among the ancestral genomes of bread wheat.</title>
        <authorList>
            <consortium name="International Wheat Genome Sequencing Consortium,"/>
            <person name="Marcussen T."/>
            <person name="Sandve S.R."/>
            <person name="Heier L."/>
            <person name="Spannagl M."/>
            <person name="Pfeifer M."/>
            <person name="Jakobsen K.S."/>
            <person name="Wulff B.B."/>
            <person name="Steuernagel B."/>
            <person name="Mayer K.F."/>
            <person name="Olsen O.A."/>
        </authorList>
    </citation>
    <scope>NUCLEOTIDE SEQUENCE [LARGE SCALE GENOMIC DNA]</scope>
    <source>
        <strain evidence="3">cv. AL8/78</strain>
    </source>
</reference>
<organism evidence="2 3">
    <name type="scientific">Aegilops tauschii subsp. strangulata</name>
    <name type="common">Goatgrass</name>
    <dbReference type="NCBI Taxonomy" id="200361"/>
    <lineage>
        <taxon>Eukaryota</taxon>
        <taxon>Viridiplantae</taxon>
        <taxon>Streptophyta</taxon>
        <taxon>Embryophyta</taxon>
        <taxon>Tracheophyta</taxon>
        <taxon>Spermatophyta</taxon>
        <taxon>Magnoliopsida</taxon>
        <taxon>Liliopsida</taxon>
        <taxon>Poales</taxon>
        <taxon>Poaceae</taxon>
        <taxon>BOP clade</taxon>
        <taxon>Pooideae</taxon>
        <taxon>Triticodae</taxon>
        <taxon>Triticeae</taxon>
        <taxon>Triticinae</taxon>
        <taxon>Aegilops</taxon>
    </lineage>
</organism>
<sequence>PHFISSQTGGTCSAASAPCGHPRRAPRDVSAPRSPPTANPATPYFGSIALAIR</sequence>